<proteinExistence type="predicted"/>
<sequence>MLCAAFAETLAARRQHCNAAVAAARRAWPGFDQHAFGRFLTEQADPVVAAVAALAPQRVAAVVDASVEIGIELTGRRLLDAGPRGLALAQAWSGLAPCCAVQVAQSPGQVLGMLSNASLHLAALPGVSTARWQADMGALAPRALTLAELRALGQVLAWRAGAAHFRQGALAALDALPPALALAAVRASASGDWGQVRAALRDDPWWRAPQDEQAASQRIVGAFAGLGGAFTAPPLLRAAGAHAGGASFVVRSGEHDFALHADAHGAIVLPARTAMFDAAPDGAGDGGARAALDWQRVAPPFPAQDCAVCAGATTIAIASPYSHAILLVARAWSAA</sequence>
<dbReference type="EMBL" id="JAHYBX010000001">
    <property type="protein sequence ID" value="MCA1855603.1"/>
    <property type="molecule type" value="Genomic_DNA"/>
</dbReference>
<reference evidence="1 2" key="1">
    <citation type="submission" date="2021-07" db="EMBL/GenBank/DDBJ databases">
        <title>Characterization of Violacein-producing bacteria and related species.</title>
        <authorList>
            <person name="Wilson H.S."/>
            <person name="De Leon M.E."/>
        </authorList>
    </citation>
    <scope>NUCLEOTIDE SEQUENCE [LARGE SCALE GENOMIC DNA]</scope>
    <source>
        <strain evidence="1 2">HSC-2F05</strain>
    </source>
</reference>
<dbReference type="RefSeq" id="WP_225237940.1">
    <property type="nucleotide sequence ID" value="NZ_JAHYBX010000001.1"/>
</dbReference>
<organism evidence="1 2">
    <name type="scientific">Massilia hydrophila</name>
    <dbReference type="NCBI Taxonomy" id="3044279"/>
    <lineage>
        <taxon>Bacteria</taxon>
        <taxon>Pseudomonadati</taxon>
        <taxon>Pseudomonadota</taxon>
        <taxon>Betaproteobacteria</taxon>
        <taxon>Burkholderiales</taxon>
        <taxon>Oxalobacteraceae</taxon>
        <taxon>Telluria group</taxon>
        <taxon>Massilia</taxon>
    </lineage>
</organism>
<comment type="caution">
    <text evidence="1">The sequence shown here is derived from an EMBL/GenBank/DDBJ whole genome shotgun (WGS) entry which is preliminary data.</text>
</comment>
<evidence type="ECO:0000313" key="1">
    <source>
        <dbReference type="EMBL" id="MCA1855603.1"/>
    </source>
</evidence>
<accession>A0ABS7Y7E9</accession>
<name>A0ABS7Y7E9_9BURK</name>
<keyword evidence="2" id="KW-1185">Reference proteome</keyword>
<gene>
    <name evidence="1" type="ORF">LE190_06640</name>
</gene>
<dbReference type="Proteomes" id="UP001198602">
    <property type="component" value="Unassembled WGS sequence"/>
</dbReference>
<evidence type="ECO:0000313" key="2">
    <source>
        <dbReference type="Proteomes" id="UP001198602"/>
    </source>
</evidence>
<protein>
    <submittedName>
        <fullName evidence="1">Uncharacterized protein</fullName>
    </submittedName>
</protein>